<reference evidence="1 2" key="1">
    <citation type="submission" date="2016-10" db="EMBL/GenBank/DDBJ databases">
        <authorList>
            <person name="de Groot N.N."/>
        </authorList>
    </citation>
    <scope>NUCLEOTIDE SEQUENCE [LARGE SCALE GENOMIC DNA]</scope>
    <source>
        <strain evidence="1 2">LMG 26867</strain>
    </source>
</reference>
<evidence type="ECO:0008006" key="3">
    <source>
        <dbReference type="Google" id="ProtNLM"/>
    </source>
</evidence>
<organism evidence="1 2">
    <name type="scientific">Pseudomonas prosekii</name>
    <dbReference type="NCBI Taxonomy" id="1148509"/>
    <lineage>
        <taxon>Bacteria</taxon>
        <taxon>Pseudomonadati</taxon>
        <taxon>Pseudomonadota</taxon>
        <taxon>Gammaproteobacteria</taxon>
        <taxon>Pseudomonadales</taxon>
        <taxon>Pseudomonadaceae</taxon>
        <taxon>Pseudomonas</taxon>
    </lineage>
</organism>
<protein>
    <recommendedName>
        <fullName evidence="3">Fructose-bisphosphate aldolase</fullName>
    </recommendedName>
</protein>
<accession>A0A1H1XL46</accession>
<sequence>MTMSNPPRRFTPMSQLATDYPVLVIDTNAPLRELHNCLSERLNAVLKYLNLMACTSLPDYAEHDINTVTNIARILLQDVNDVFRVIEQRGFDTPEVK</sequence>
<proteinExistence type="predicted"/>
<dbReference type="Proteomes" id="UP000198481">
    <property type="component" value="Chromosome I"/>
</dbReference>
<gene>
    <name evidence="1" type="ORF">SAMN05216222_3117</name>
</gene>
<dbReference type="RefSeq" id="WP_092276966.1">
    <property type="nucleotide sequence ID" value="NZ_LT629762.1"/>
</dbReference>
<dbReference type="EMBL" id="LT629762">
    <property type="protein sequence ID" value="SDT09893.1"/>
    <property type="molecule type" value="Genomic_DNA"/>
</dbReference>
<evidence type="ECO:0000313" key="2">
    <source>
        <dbReference type="Proteomes" id="UP000198481"/>
    </source>
</evidence>
<name>A0A1H1XL46_9PSED</name>
<dbReference type="AlphaFoldDB" id="A0A1H1XL46"/>
<dbReference type="STRING" id="1148509.SAMN05216222_3117"/>
<evidence type="ECO:0000313" key="1">
    <source>
        <dbReference type="EMBL" id="SDT09893.1"/>
    </source>
</evidence>